<accession>F3ZP47</accession>
<dbReference type="GO" id="GO:0009245">
    <property type="term" value="P:lipid A biosynthetic process"/>
    <property type="evidence" value="ECO:0007669"/>
    <property type="project" value="TreeGrafter"/>
</dbReference>
<gene>
    <name evidence="4" type="ORF">Bcop_0054</name>
</gene>
<feature type="domain" description="Calcineurin-like phosphoesterase" evidence="3">
    <location>
        <begin position="74"/>
        <end position="234"/>
    </location>
</feature>
<keyword evidence="1" id="KW-0479">Metal-binding</keyword>
<dbReference type="eggNOG" id="COG1408">
    <property type="taxonomic scope" value="Bacteria"/>
</dbReference>
<dbReference type="GO" id="GO:0046872">
    <property type="term" value="F:metal ion binding"/>
    <property type="evidence" value="ECO:0007669"/>
    <property type="project" value="UniProtKB-KW"/>
</dbReference>
<dbReference type="GO" id="GO:0008758">
    <property type="term" value="F:UDP-2,3-diacylglucosamine hydrolase activity"/>
    <property type="evidence" value="ECO:0007669"/>
    <property type="project" value="TreeGrafter"/>
</dbReference>
<dbReference type="PROSITE" id="PS51257">
    <property type="entry name" value="PROKAR_LIPOPROTEIN"/>
    <property type="match status" value="1"/>
</dbReference>
<evidence type="ECO:0000256" key="1">
    <source>
        <dbReference type="ARBA" id="ARBA00022723"/>
    </source>
</evidence>
<dbReference type="InterPro" id="IPR004843">
    <property type="entry name" value="Calcineurin-like_PHP"/>
</dbReference>
<dbReference type="HOGENOM" id="CLU_025443_3_1_10"/>
<dbReference type="Proteomes" id="UP000018439">
    <property type="component" value="Chromosome"/>
</dbReference>
<dbReference type="AlphaFoldDB" id="F3ZP47"/>
<dbReference type="SUPFAM" id="SSF56300">
    <property type="entry name" value="Metallo-dependent phosphatases"/>
    <property type="match status" value="1"/>
</dbReference>
<protein>
    <submittedName>
        <fullName evidence="4">Metallophosphoesterase</fullName>
    </submittedName>
</protein>
<evidence type="ECO:0000313" key="5">
    <source>
        <dbReference type="Proteomes" id="UP000018439"/>
    </source>
</evidence>
<keyword evidence="5" id="KW-1185">Reference proteome</keyword>
<dbReference type="CDD" id="cd07385">
    <property type="entry name" value="MPP_YkuE_C"/>
    <property type="match status" value="1"/>
</dbReference>
<organism evidence="4 5">
    <name type="scientific">Bacteroides coprosuis DSM 18011</name>
    <dbReference type="NCBI Taxonomy" id="679937"/>
    <lineage>
        <taxon>Bacteria</taxon>
        <taxon>Pseudomonadati</taxon>
        <taxon>Bacteroidota</taxon>
        <taxon>Bacteroidia</taxon>
        <taxon>Bacteroidales</taxon>
        <taxon>Bacteroidaceae</taxon>
        <taxon>Bacteroides</taxon>
    </lineage>
</organism>
<dbReference type="InterPro" id="IPR051158">
    <property type="entry name" value="Metallophosphoesterase_sf"/>
</dbReference>
<dbReference type="PANTHER" id="PTHR31302">
    <property type="entry name" value="TRANSMEMBRANE PROTEIN WITH METALLOPHOSPHOESTERASE DOMAIN-RELATED"/>
    <property type="match status" value="1"/>
</dbReference>
<proteinExistence type="predicted"/>
<dbReference type="Pfam" id="PF00149">
    <property type="entry name" value="Metallophos"/>
    <property type="match status" value="1"/>
</dbReference>
<reference evidence="4 5" key="1">
    <citation type="journal article" date="2011" name="Stand. Genomic Sci.">
        <title>Non-contiguous finished genome sequence of Bacteroides coprosuis type strain (PC139).</title>
        <authorList>
            <person name="Land M."/>
            <person name="Held B."/>
            <person name="Gronow S."/>
            <person name="Abt B."/>
            <person name="Lucas S."/>
            <person name="Del Rio T.G."/>
            <person name="Nolan M."/>
            <person name="Tice H."/>
            <person name="Cheng J.F."/>
            <person name="Pitluck S."/>
            <person name="Liolios K."/>
            <person name="Pagani I."/>
            <person name="Ivanova N."/>
            <person name="Mavromatis K."/>
            <person name="Mikhailova N."/>
            <person name="Pati A."/>
            <person name="Tapia R."/>
            <person name="Han C."/>
            <person name="Goodwin L."/>
            <person name="Chen A."/>
            <person name="Palaniappan K."/>
            <person name="Hauser L."/>
            <person name="Brambilla E.M."/>
            <person name="Rohde M."/>
            <person name="Goker M."/>
            <person name="Detter J.C."/>
            <person name="Woyke T."/>
            <person name="Bristow J."/>
            <person name="Eisen J.A."/>
            <person name="Markowitz V."/>
            <person name="Hugenholtz P."/>
            <person name="Kyrpides N.C."/>
            <person name="Klenk H.P."/>
            <person name="Lapidus A."/>
        </authorList>
    </citation>
    <scope>NUCLEOTIDE SEQUENCE</scope>
    <source>
        <strain evidence="4 5">DSM 18011</strain>
    </source>
</reference>
<dbReference type="InterPro" id="IPR029052">
    <property type="entry name" value="Metallo-depent_PP-like"/>
</dbReference>
<evidence type="ECO:0000256" key="2">
    <source>
        <dbReference type="ARBA" id="ARBA00022801"/>
    </source>
</evidence>
<dbReference type="Gene3D" id="3.60.21.10">
    <property type="match status" value="1"/>
</dbReference>
<dbReference type="EMBL" id="CM001167">
    <property type="protein sequence ID" value="EGJ70274.1"/>
    <property type="molecule type" value="Genomic_DNA"/>
</dbReference>
<name>F3ZP47_9BACE</name>
<dbReference type="OrthoDB" id="9780884at2"/>
<evidence type="ECO:0000313" key="4">
    <source>
        <dbReference type="EMBL" id="EGJ70274.1"/>
    </source>
</evidence>
<keyword evidence="2" id="KW-0378">Hydrolase</keyword>
<sequence>MKRKNHSLYMLGIVTCLLFILTSCSTSKDSLAVSRKPGISSTTTRLNVAECGIDRLKEYTVVHTDIPKSFDGKTILFISDTHYPSLFKTKDLNALISYLKTLNYDIMCLGGDYHENTSLIDTLFDRLGEVKPAMGAYGVMGNNDYERGYDVVAKAMQRNGIQLLEHKVDTIKYKGSFIQVVGIKNPFNLTKNGISPTLGLSDKDFVVLLTHTPDYAEDVVIRNSDLVLAGHTHGGQVRIFGVAPIVPSKYDQKFLTGLVYNSAGIPMIVTNGIGTSNKNIRIGAPSEVVLIHLKSIR</sequence>
<dbReference type="GO" id="GO:0016020">
    <property type="term" value="C:membrane"/>
    <property type="evidence" value="ECO:0007669"/>
    <property type="project" value="GOC"/>
</dbReference>
<dbReference type="PANTHER" id="PTHR31302:SF31">
    <property type="entry name" value="PHOSPHODIESTERASE YAEI"/>
    <property type="match status" value="1"/>
</dbReference>
<evidence type="ECO:0000259" key="3">
    <source>
        <dbReference type="Pfam" id="PF00149"/>
    </source>
</evidence>